<dbReference type="GO" id="GO:0019646">
    <property type="term" value="P:aerobic electron transport chain"/>
    <property type="evidence" value="ECO:0007669"/>
    <property type="project" value="TreeGrafter"/>
</dbReference>
<keyword evidence="3" id="KW-0285">Flavoprotein</keyword>
<feature type="domain" description="FAD/NAD(P)-binding" evidence="6">
    <location>
        <begin position="4"/>
        <end position="274"/>
    </location>
</feature>
<evidence type="ECO:0000313" key="8">
    <source>
        <dbReference type="Proteomes" id="UP000199051"/>
    </source>
</evidence>
<name>A0A1H9TAY4_9PSEU</name>
<evidence type="ECO:0000313" key="7">
    <source>
        <dbReference type="EMBL" id="SER94415.1"/>
    </source>
</evidence>
<reference evidence="8" key="1">
    <citation type="submission" date="2016-10" db="EMBL/GenBank/DDBJ databases">
        <authorList>
            <person name="Varghese N."/>
            <person name="Submissions S."/>
        </authorList>
    </citation>
    <scope>NUCLEOTIDE SEQUENCE [LARGE SCALE GENOMIC DNA]</scope>
    <source>
        <strain evidence="8">DSM 44260</strain>
    </source>
</reference>
<dbReference type="EMBL" id="FOGI01000006">
    <property type="protein sequence ID" value="SER94415.1"/>
    <property type="molecule type" value="Genomic_DNA"/>
</dbReference>
<evidence type="ECO:0000256" key="5">
    <source>
        <dbReference type="ARBA" id="ARBA00023002"/>
    </source>
</evidence>
<dbReference type="PRINTS" id="PR00368">
    <property type="entry name" value="FADPNR"/>
</dbReference>
<dbReference type="RefSeq" id="WP_092778621.1">
    <property type="nucleotide sequence ID" value="NZ_FOGI01000006.1"/>
</dbReference>
<dbReference type="Proteomes" id="UP000199051">
    <property type="component" value="Unassembled WGS sequence"/>
</dbReference>
<proteinExistence type="inferred from homology"/>
<protein>
    <submittedName>
        <fullName evidence="7">NADH dehydrogenase, FAD-containing subunit</fullName>
    </submittedName>
</protein>
<comment type="cofactor">
    <cofactor evidence="1">
        <name>FAD</name>
        <dbReference type="ChEBI" id="CHEBI:57692"/>
    </cofactor>
</comment>
<keyword evidence="5" id="KW-0560">Oxidoreductase</keyword>
<evidence type="ECO:0000256" key="4">
    <source>
        <dbReference type="ARBA" id="ARBA00022827"/>
    </source>
</evidence>
<gene>
    <name evidence="7" type="ORF">SAMN04487818_106171</name>
</gene>
<comment type="similarity">
    <text evidence="2">Belongs to the NADH dehydrogenase family.</text>
</comment>
<keyword evidence="4" id="KW-0274">FAD</keyword>
<dbReference type="InterPro" id="IPR023753">
    <property type="entry name" value="FAD/NAD-binding_dom"/>
</dbReference>
<keyword evidence="8" id="KW-1185">Reference proteome</keyword>
<organism evidence="7 8">
    <name type="scientific">Actinokineospora terrae</name>
    <dbReference type="NCBI Taxonomy" id="155974"/>
    <lineage>
        <taxon>Bacteria</taxon>
        <taxon>Bacillati</taxon>
        <taxon>Actinomycetota</taxon>
        <taxon>Actinomycetes</taxon>
        <taxon>Pseudonocardiales</taxon>
        <taxon>Pseudonocardiaceae</taxon>
        <taxon>Actinokineospora</taxon>
    </lineage>
</organism>
<dbReference type="PANTHER" id="PTHR42913:SF3">
    <property type="entry name" value="64 KDA MITOCHONDRIAL NADH DEHYDROGENASE (EUROFUNG)"/>
    <property type="match status" value="1"/>
</dbReference>
<dbReference type="Gene3D" id="3.50.50.100">
    <property type="match status" value="1"/>
</dbReference>
<dbReference type="SUPFAM" id="SSF51905">
    <property type="entry name" value="FAD/NAD(P)-binding domain"/>
    <property type="match status" value="1"/>
</dbReference>
<dbReference type="AlphaFoldDB" id="A0A1H9TAY4"/>
<dbReference type="Pfam" id="PF07992">
    <property type="entry name" value="Pyr_redox_2"/>
    <property type="match status" value="1"/>
</dbReference>
<accession>A0A1H9TAY4</accession>
<evidence type="ECO:0000256" key="3">
    <source>
        <dbReference type="ARBA" id="ARBA00022630"/>
    </source>
</evidence>
<evidence type="ECO:0000256" key="2">
    <source>
        <dbReference type="ARBA" id="ARBA00005272"/>
    </source>
</evidence>
<dbReference type="PANTHER" id="PTHR42913">
    <property type="entry name" value="APOPTOSIS-INDUCING FACTOR 1"/>
    <property type="match status" value="1"/>
</dbReference>
<evidence type="ECO:0000256" key="1">
    <source>
        <dbReference type="ARBA" id="ARBA00001974"/>
    </source>
</evidence>
<dbReference type="GO" id="GO:0003955">
    <property type="term" value="F:NAD(P)H dehydrogenase (quinone) activity"/>
    <property type="evidence" value="ECO:0007669"/>
    <property type="project" value="TreeGrafter"/>
</dbReference>
<dbReference type="PRINTS" id="PR00469">
    <property type="entry name" value="PNDRDTASEII"/>
</dbReference>
<evidence type="ECO:0000259" key="6">
    <source>
        <dbReference type="Pfam" id="PF07992"/>
    </source>
</evidence>
<dbReference type="InterPro" id="IPR051169">
    <property type="entry name" value="NADH-Q_oxidoreductase"/>
</dbReference>
<dbReference type="InterPro" id="IPR036188">
    <property type="entry name" value="FAD/NAD-bd_sf"/>
</dbReference>
<sequence>MAQRIVVVGAGYAGLSAAGRVARTLGRRVEVTVVNPSPLFVERVRLHQVAVGKASKQVDLRAMLEKRGISFVLGAVTALEPDSRRLLVGTRELDYDFLVYAAGSTGVANEHTLTVSGAHDTEVTRARLAELTNGARVTVVGGGATGIEVATELAEARRDLVVRLVTGEELGAWLSPRGRDHVRAVLGRLGVEVHETKAVETDPGGVTLATGAHLPGEATIWSTGFTVPTLARDAGLAVDNQGRVLVDDTLRSQSHDTVCAAGDATALPGNLRMACATALPSGRHVAANLIARVTDRTPGALDFSSVAQCLSLGRRDALLQPLNPDDTPRPQALTGRTAALAKESIVRAAALAARHPGPLLPGRPLRT</sequence>
<dbReference type="STRING" id="155974.SAMN04487818_106171"/>